<evidence type="ECO:0000256" key="5">
    <source>
        <dbReference type="ARBA" id="ARBA00022840"/>
    </source>
</evidence>
<evidence type="ECO:0000313" key="7">
    <source>
        <dbReference type="EMBL" id="HJA04548.1"/>
    </source>
</evidence>
<dbReference type="CDD" id="cd01167">
    <property type="entry name" value="bac_FRK"/>
    <property type="match status" value="1"/>
</dbReference>
<dbReference type="GO" id="GO:0005524">
    <property type="term" value="F:ATP binding"/>
    <property type="evidence" value="ECO:0007669"/>
    <property type="project" value="UniProtKB-KW"/>
</dbReference>
<gene>
    <name evidence="7" type="ORF">H9800_06755</name>
</gene>
<dbReference type="PANTHER" id="PTHR43085">
    <property type="entry name" value="HEXOKINASE FAMILY MEMBER"/>
    <property type="match status" value="1"/>
</dbReference>
<dbReference type="AlphaFoldDB" id="A0A9D2KIP0"/>
<organism evidence="7 8">
    <name type="scientific">Candidatus Microbacterium stercoravium</name>
    <dbReference type="NCBI Taxonomy" id="2838697"/>
    <lineage>
        <taxon>Bacteria</taxon>
        <taxon>Bacillati</taxon>
        <taxon>Actinomycetota</taxon>
        <taxon>Actinomycetes</taxon>
        <taxon>Micrococcales</taxon>
        <taxon>Microbacteriaceae</taxon>
        <taxon>Microbacterium</taxon>
    </lineage>
</organism>
<evidence type="ECO:0000256" key="3">
    <source>
        <dbReference type="ARBA" id="ARBA00022741"/>
    </source>
</evidence>
<keyword evidence="2" id="KW-0808">Transferase</keyword>
<dbReference type="InterPro" id="IPR011611">
    <property type="entry name" value="PfkB_dom"/>
</dbReference>
<protein>
    <submittedName>
        <fullName evidence="7">Carbohydrate kinase</fullName>
    </submittedName>
</protein>
<comment type="similarity">
    <text evidence="1">Belongs to the carbohydrate kinase PfkB family.</text>
</comment>
<reference evidence="7" key="2">
    <citation type="submission" date="2021-04" db="EMBL/GenBank/DDBJ databases">
        <authorList>
            <person name="Gilroy R."/>
        </authorList>
    </citation>
    <scope>NUCLEOTIDE SEQUENCE</scope>
    <source>
        <strain evidence="7">ChiHjej8B7-3636</strain>
    </source>
</reference>
<keyword evidence="5" id="KW-0067">ATP-binding</keyword>
<dbReference type="Pfam" id="PF00294">
    <property type="entry name" value="PfkB"/>
    <property type="match status" value="1"/>
</dbReference>
<keyword evidence="4 7" id="KW-0418">Kinase</keyword>
<comment type="caution">
    <text evidence="7">The sequence shown here is derived from an EMBL/GenBank/DDBJ whole genome shotgun (WGS) entry which is preliminary data.</text>
</comment>
<dbReference type="InterPro" id="IPR029056">
    <property type="entry name" value="Ribokinase-like"/>
</dbReference>
<dbReference type="EMBL" id="DXAM01000092">
    <property type="protein sequence ID" value="HJA04548.1"/>
    <property type="molecule type" value="Genomic_DNA"/>
</dbReference>
<dbReference type="InterPro" id="IPR050306">
    <property type="entry name" value="PfkB_Carbo_kinase"/>
</dbReference>
<evidence type="ECO:0000259" key="6">
    <source>
        <dbReference type="Pfam" id="PF00294"/>
    </source>
</evidence>
<dbReference type="PROSITE" id="PS00583">
    <property type="entry name" value="PFKB_KINASES_1"/>
    <property type="match status" value="1"/>
</dbReference>
<evidence type="ECO:0000256" key="1">
    <source>
        <dbReference type="ARBA" id="ARBA00010688"/>
    </source>
</evidence>
<dbReference type="PROSITE" id="PS00584">
    <property type="entry name" value="PFKB_KINASES_2"/>
    <property type="match status" value="1"/>
</dbReference>
<evidence type="ECO:0000313" key="8">
    <source>
        <dbReference type="Proteomes" id="UP000824220"/>
    </source>
</evidence>
<dbReference type="Gene3D" id="3.40.1190.20">
    <property type="match status" value="1"/>
</dbReference>
<evidence type="ECO:0000256" key="4">
    <source>
        <dbReference type="ARBA" id="ARBA00022777"/>
    </source>
</evidence>
<dbReference type="InterPro" id="IPR002173">
    <property type="entry name" value="Carboh/pur_kinase_PfkB_CS"/>
</dbReference>
<sequence>MPAARPASLVIGEALIDEVTLSDGSVSRTPGGSPFNVAIGLSRLGVNTGLLAHLGDDDDGSALAARLAADDVMEVGERHGTSSVAHAALAEDGSAAYDFRVAWDPRPEPAQLAREWTHVHVGSFSAFRDATLDLLAQALGGRTRPLVTFDPNIRAALIGPRDEVRRRTLELARTSHVVKLSDEDAEWLFAGRALDDVADQLLAAGPALVAVTRGGDGSVLATADERVWLTAPHADVVDTIGAGDSYMAALIAHVLRHGLPQTASDIRATGSFAQRAAAITVGRRGADPPTTAELA</sequence>
<proteinExistence type="inferred from homology"/>
<accession>A0A9D2KIP0</accession>
<dbReference type="Proteomes" id="UP000824220">
    <property type="component" value="Unassembled WGS sequence"/>
</dbReference>
<dbReference type="SUPFAM" id="SSF53613">
    <property type="entry name" value="Ribokinase-like"/>
    <property type="match status" value="1"/>
</dbReference>
<dbReference type="GO" id="GO:0016301">
    <property type="term" value="F:kinase activity"/>
    <property type="evidence" value="ECO:0007669"/>
    <property type="project" value="UniProtKB-KW"/>
</dbReference>
<reference evidence="7" key="1">
    <citation type="journal article" date="2021" name="PeerJ">
        <title>Extensive microbial diversity within the chicken gut microbiome revealed by metagenomics and culture.</title>
        <authorList>
            <person name="Gilroy R."/>
            <person name="Ravi A."/>
            <person name="Getino M."/>
            <person name="Pursley I."/>
            <person name="Horton D.L."/>
            <person name="Alikhan N.F."/>
            <person name="Baker D."/>
            <person name="Gharbi K."/>
            <person name="Hall N."/>
            <person name="Watson M."/>
            <person name="Adriaenssens E.M."/>
            <person name="Foster-Nyarko E."/>
            <person name="Jarju S."/>
            <person name="Secka A."/>
            <person name="Antonio M."/>
            <person name="Oren A."/>
            <person name="Chaudhuri R.R."/>
            <person name="La Ragione R."/>
            <person name="Hildebrand F."/>
            <person name="Pallen M.J."/>
        </authorList>
    </citation>
    <scope>NUCLEOTIDE SEQUENCE</scope>
    <source>
        <strain evidence="7">ChiHjej8B7-3636</strain>
    </source>
</reference>
<name>A0A9D2KIP0_9MICO</name>
<dbReference type="PANTHER" id="PTHR43085:SF1">
    <property type="entry name" value="PSEUDOURIDINE KINASE-RELATED"/>
    <property type="match status" value="1"/>
</dbReference>
<evidence type="ECO:0000256" key="2">
    <source>
        <dbReference type="ARBA" id="ARBA00022679"/>
    </source>
</evidence>
<keyword evidence="3" id="KW-0547">Nucleotide-binding</keyword>
<feature type="domain" description="Carbohydrate kinase PfkB" evidence="6">
    <location>
        <begin position="10"/>
        <end position="289"/>
    </location>
</feature>